<dbReference type="Pfam" id="PF11164">
    <property type="entry name" value="DUF2948"/>
    <property type="match status" value="1"/>
</dbReference>
<name>A0A3N1M0T4_9PROT</name>
<keyword evidence="2" id="KW-1185">Reference proteome</keyword>
<protein>
    <submittedName>
        <fullName evidence="1">DUF2948 family protein</fullName>
    </submittedName>
</protein>
<dbReference type="Proteomes" id="UP000278222">
    <property type="component" value="Unassembled WGS sequence"/>
</dbReference>
<proteinExistence type="predicted"/>
<dbReference type="AlphaFoldDB" id="A0A3N1M0T4"/>
<dbReference type="RefSeq" id="WP_123687913.1">
    <property type="nucleotide sequence ID" value="NZ_AP019700.1"/>
</dbReference>
<dbReference type="OrthoDB" id="7352754at2"/>
<organism evidence="1 2">
    <name type="scientific">Stella humosa</name>
    <dbReference type="NCBI Taxonomy" id="94"/>
    <lineage>
        <taxon>Bacteria</taxon>
        <taxon>Pseudomonadati</taxon>
        <taxon>Pseudomonadota</taxon>
        <taxon>Alphaproteobacteria</taxon>
        <taxon>Rhodospirillales</taxon>
        <taxon>Stellaceae</taxon>
        <taxon>Stella</taxon>
    </lineage>
</organism>
<dbReference type="InterPro" id="IPR021335">
    <property type="entry name" value="DUF2948"/>
</dbReference>
<sequence>MAKLKLRAVDAEDMSVISACLQDAIVTLGDMTWERESGRFLLVASRFCWEGCRDAEGGLLERVHAGVCFDGVTGVRHRGVDQSKREALLSLLATTPVEGGIHLEFAGGATIRLEAEEILCHLQDIDEPWPTQWRPSHPLEEG</sequence>
<accession>A0A3N1M0T4</accession>
<reference evidence="1 2" key="1">
    <citation type="submission" date="2018-11" db="EMBL/GenBank/DDBJ databases">
        <title>Genomic Encyclopedia of Type Strains, Phase IV (KMG-IV): sequencing the most valuable type-strain genomes for metagenomic binning, comparative biology and taxonomic classification.</title>
        <authorList>
            <person name="Goeker M."/>
        </authorList>
    </citation>
    <scope>NUCLEOTIDE SEQUENCE [LARGE SCALE GENOMIC DNA]</scope>
    <source>
        <strain evidence="1 2">DSM 5900</strain>
    </source>
</reference>
<dbReference type="EMBL" id="RJKX01000011">
    <property type="protein sequence ID" value="ROQ01114.1"/>
    <property type="molecule type" value="Genomic_DNA"/>
</dbReference>
<comment type="caution">
    <text evidence="1">The sequence shown here is derived from an EMBL/GenBank/DDBJ whole genome shotgun (WGS) entry which is preliminary data.</text>
</comment>
<evidence type="ECO:0000313" key="1">
    <source>
        <dbReference type="EMBL" id="ROQ01114.1"/>
    </source>
</evidence>
<gene>
    <name evidence="1" type="ORF">EDC65_0290</name>
</gene>
<evidence type="ECO:0000313" key="2">
    <source>
        <dbReference type="Proteomes" id="UP000278222"/>
    </source>
</evidence>